<feature type="signal peptide" evidence="4">
    <location>
        <begin position="1"/>
        <end position="35"/>
    </location>
</feature>
<keyword evidence="2" id="KW-0697">Rotamase</keyword>
<dbReference type="Pfam" id="PF00160">
    <property type="entry name" value="Pro_isomerase"/>
    <property type="match status" value="1"/>
</dbReference>
<dbReference type="SUPFAM" id="SSF50891">
    <property type="entry name" value="Cyclophilin-like"/>
    <property type="match status" value="1"/>
</dbReference>
<organism evidence="6 7">
    <name type="scientific">Lacibacter luteus</name>
    <dbReference type="NCBI Taxonomy" id="2508719"/>
    <lineage>
        <taxon>Bacteria</taxon>
        <taxon>Pseudomonadati</taxon>
        <taxon>Bacteroidota</taxon>
        <taxon>Chitinophagia</taxon>
        <taxon>Chitinophagales</taxon>
        <taxon>Chitinophagaceae</taxon>
        <taxon>Lacibacter</taxon>
    </lineage>
</organism>
<dbReference type="EMBL" id="SDHW01000001">
    <property type="protein sequence ID" value="RXK61929.1"/>
    <property type="molecule type" value="Genomic_DNA"/>
</dbReference>
<proteinExistence type="predicted"/>
<dbReference type="InterPro" id="IPR029000">
    <property type="entry name" value="Cyclophilin-like_dom_sf"/>
</dbReference>
<dbReference type="Gene3D" id="2.40.100.10">
    <property type="entry name" value="Cyclophilin-like"/>
    <property type="match status" value="1"/>
</dbReference>
<evidence type="ECO:0000256" key="1">
    <source>
        <dbReference type="ARBA" id="ARBA00013194"/>
    </source>
</evidence>
<feature type="domain" description="PPIase cyclophilin-type" evidence="5">
    <location>
        <begin position="62"/>
        <end position="202"/>
    </location>
</feature>
<keyword evidence="4" id="KW-0732">Signal</keyword>
<comment type="caution">
    <text evidence="6">The sequence shown here is derived from an EMBL/GenBank/DDBJ whole genome shotgun (WGS) entry which is preliminary data.</text>
</comment>
<dbReference type="AlphaFoldDB" id="A0A4Q1CMT5"/>
<dbReference type="GO" id="GO:0003755">
    <property type="term" value="F:peptidyl-prolyl cis-trans isomerase activity"/>
    <property type="evidence" value="ECO:0007669"/>
    <property type="project" value="UniProtKB-KW"/>
</dbReference>
<protein>
    <recommendedName>
        <fullName evidence="1">peptidylprolyl isomerase</fullName>
        <ecNumber evidence="1">5.2.1.8</ecNumber>
    </recommendedName>
</protein>
<reference evidence="6 7" key="1">
    <citation type="submission" date="2019-01" db="EMBL/GenBank/DDBJ databases">
        <title>Lacibacter sp. strain TTM-7.</title>
        <authorList>
            <person name="Chen W.-M."/>
        </authorList>
    </citation>
    <scope>NUCLEOTIDE SEQUENCE [LARGE SCALE GENOMIC DNA]</scope>
    <source>
        <strain evidence="6 7">TTM-7</strain>
    </source>
</reference>
<accession>A0A4Q1CMT5</accession>
<evidence type="ECO:0000313" key="7">
    <source>
        <dbReference type="Proteomes" id="UP000290204"/>
    </source>
</evidence>
<keyword evidence="7" id="KW-1185">Reference proteome</keyword>
<evidence type="ECO:0000256" key="4">
    <source>
        <dbReference type="SAM" id="SignalP"/>
    </source>
</evidence>
<evidence type="ECO:0000313" key="6">
    <source>
        <dbReference type="EMBL" id="RXK61929.1"/>
    </source>
</evidence>
<dbReference type="InterPro" id="IPR044665">
    <property type="entry name" value="E_coli_cyclophilin_A-like"/>
</dbReference>
<feature type="chain" id="PRO_5020705045" description="peptidylprolyl isomerase" evidence="4">
    <location>
        <begin position="36"/>
        <end position="228"/>
    </location>
</feature>
<dbReference type="InterPro" id="IPR002130">
    <property type="entry name" value="Cyclophilin-type_PPIase_dom"/>
</dbReference>
<keyword evidence="3 6" id="KW-0413">Isomerase</keyword>
<evidence type="ECO:0000256" key="2">
    <source>
        <dbReference type="ARBA" id="ARBA00023110"/>
    </source>
</evidence>
<dbReference type="Proteomes" id="UP000290204">
    <property type="component" value="Unassembled WGS sequence"/>
</dbReference>
<gene>
    <name evidence="6" type="ORF">ESA94_02650</name>
</gene>
<dbReference type="OrthoDB" id="9807797at2"/>
<dbReference type="EC" id="5.2.1.8" evidence="1"/>
<evidence type="ECO:0000259" key="5">
    <source>
        <dbReference type="PROSITE" id="PS50072"/>
    </source>
</evidence>
<name>A0A4Q1CMT5_9BACT</name>
<sequence length="228" mass="26152">MSVYRKLCNFRHQAFNMKSLLLFICTSLLFIQTHAQVLKTDANLLKLKAPETFKAEFVTTKGNFTVEVYRNWSPLGADRFYQLIRSGYYNNTVIFRVVKDFLVQFGVSEDKQKNIFWQGKNLKDEPVVGSNTDSTICFSRGAPNTRKTSIFINLRNNLTYDTLNAGGVKGFVPFAKVITGMDVVRQFFSGYGNDAMKPADTIYFKGNKWFINKFPQIDIIKEAKVIKE</sequence>
<dbReference type="PANTHER" id="PTHR43246">
    <property type="entry name" value="PEPTIDYL-PROLYL CIS-TRANS ISOMERASE CYP38, CHLOROPLASTIC"/>
    <property type="match status" value="1"/>
</dbReference>
<evidence type="ECO:0000256" key="3">
    <source>
        <dbReference type="ARBA" id="ARBA00023235"/>
    </source>
</evidence>
<dbReference type="PROSITE" id="PS50072">
    <property type="entry name" value="CSA_PPIASE_2"/>
    <property type="match status" value="1"/>
</dbReference>